<gene>
    <name evidence="1" type="ORF">KDL28_20855</name>
</gene>
<protein>
    <submittedName>
        <fullName evidence="1">EXLDI protein</fullName>
    </submittedName>
</protein>
<dbReference type="InterPro" id="IPR027580">
    <property type="entry name" value="EXLDI"/>
</dbReference>
<accession>A0ABT1A3C3</accession>
<reference evidence="1" key="1">
    <citation type="submission" date="2021-04" db="EMBL/GenBank/DDBJ databases">
        <title>Pseudonocardia sp. nov., isolated from sandy soil of mangrove forest.</title>
        <authorList>
            <person name="Zan Z."/>
            <person name="Huang R."/>
            <person name="Liu W."/>
        </authorList>
    </citation>
    <scope>NUCLEOTIDE SEQUENCE</scope>
    <source>
        <strain evidence="1">S2-4</strain>
    </source>
</reference>
<dbReference type="EMBL" id="JAGSOV010000043">
    <property type="protein sequence ID" value="MCO1657511.1"/>
    <property type="molecule type" value="Genomic_DNA"/>
</dbReference>
<keyword evidence="2" id="KW-1185">Reference proteome</keyword>
<evidence type="ECO:0000313" key="1">
    <source>
        <dbReference type="EMBL" id="MCO1657511.1"/>
    </source>
</evidence>
<sequence length="181" mass="19947">MQEVLVPNKTIYVSDEDLPLFKRAAELAGGSLSAAIGAALRRYVDAEEGRTEGFDEITVRVGVGVGRKVRFSGILLGKLGRSTSTREEEYRVYRTRSGKFAVHVSRSPEEYDSHSSGNWVRELTNWRVMLGIDESSWVFAQAESTLEVAATIEELAGKIPPELYAVVAQLADEPAVEDLDL</sequence>
<dbReference type="Proteomes" id="UP001165283">
    <property type="component" value="Unassembled WGS sequence"/>
</dbReference>
<organism evidence="1 2">
    <name type="scientific">Pseudonocardia humida</name>
    <dbReference type="NCBI Taxonomy" id="2800819"/>
    <lineage>
        <taxon>Bacteria</taxon>
        <taxon>Bacillati</taxon>
        <taxon>Actinomycetota</taxon>
        <taxon>Actinomycetes</taxon>
        <taxon>Pseudonocardiales</taxon>
        <taxon>Pseudonocardiaceae</taxon>
        <taxon>Pseudonocardia</taxon>
    </lineage>
</organism>
<evidence type="ECO:0000313" key="2">
    <source>
        <dbReference type="Proteomes" id="UP001165283"/>
    </source>
</evidence>
<dbReference type="RefSeq" id="WP_252441164.1">
    <property type="nucleotide sequence ID" value="NZ_JAGSOV010000043.1"/>
</dbReference>
<proteinExistence type="predicted"/>
<comment type="caution">
    <text evidence="1">The sequence shown here is derived from an EMBL/GenBank/DDBJ whole genome shotgun (WGS) entry which is preliminary data.</text>
</comment>
<name>A0ABT1A3C3_9PSEU</name>
<dbReference type="NCBIfam" id="TIGR04342">
    <property type="entry name" value="EXLDI"/>
    <property type="match status" value="1"/>
</dbReference>